<dbReference type="SUPFAM" id="SSF50891">
    <property type="entry name" value="Cyclophilin-like"/>
    <property type="match status" value="1"/>
</dbReference>
<dbReference type="OrthoDB" id="9807797at2"/>
<proteinExistence type="inferred from homology"/>
<comment type="function">
    <text evidence="1 5">PPIases accelerate the folding of proteins. It catalyzes the cis-trans isomerization of proline imidic peptide bonds in oligopeptides.</text>
</comment>
<name>A0A921LSG7_9ACTN</name>
<dbReference type="PANTHER" id="PTHR43246">
    <property type="entry name" value="PEPTIDYL-PROLYL CIS-TRANS ISOMERASE CYP38, CHLOROPLASTIC"/>
    <property type="match status" value="1"/>
</dbReference>
<evidence type="ECO:0000256" key="4">
    <source>
        <dbReference type="ARBA" id="ARBA00023235"/>
    </source>
</evidence>
<evidence type="ECO:0000259" key="6">
    <source>
        <dbReference type="PROSITE" id="PS50072"/>
    </source>
</evidence>
<dbReference type="CDD" id="cd00317">
    <property type="entry name" value="cyclophilin"/>
    <property type="match status" value="1"/>
</dbReference>
<keyword evidence="4 5" id="KW-0413">Isomerase</keyword>
<comment type="caution">
    <text evidence="7">The sequence shown here is derived from an EMBL/GenBank/DDBJ whole genome shotgun (WGS) entry which is preliminary data.</text>
</comment>
<dbReference type="RefSeq" id="WP_102372074.1">
    <property type="nucleotide sequence ID" value="NZ_CALUIL010000019.1"/>
</dbReference>
<dbReference type="GO" id="GO:0003755">
    <property type="term" value="F:peptidyl-prolyl cis-trans isomerase activity"/>
    <property type="evidence" value="ECO:0007669"/>
    <property type="project" value="UniProtKB-UniRule"/>
</dbReference>
<dbReference type="Gene3D" id="2.40.100.10">
    <property type="entry name" value="Cyclophilin-like"/>
    <property type="match status" value="1"/>
</dbReference>
<evidence type="ECO:0000256" key="3">
    <source>
        <dbReference type="ARBA" id="ARBA00023110"/>
    </source>
</evidence>
<dbReference type="PROSITE" id="PS50072">
    <property type="entry name" value="CSA_PPIASE_2"/>
    <property type="match status" value="1"/>
</dbReference>
<dbReference type="InterPro" id="IPR044665">
    <property type="entry name" value="E_coli_cyclophilin_A-like"/>
</dbReference>
<dbReference type="EMBL" id="DYUZ01000016">
    <property type="protein sequence ID" value="HJG37023.1"/>
    <property type="molecule type" value="Genomic_DNA"/>
</dbReference>
<reference evidence="7" key="2">
    <citation type="submission" date="2021-09" db="EMBL/GenBank/DDBJ databases">
        <authorList>
            <person name="Gilroy R."/>
        </authorList>
    </citation>
    <scope>NUCLEOTIDE SEQUENCE</scope>
    <source>
        <strain evidence="7">ChiHjej13B12-9602</strain>
    </source>
</reference>
<protein>
    <recommendedName>
        <fullName evidence="5">Peptidyl-prolyl cis-trans isomerase</fullName>
        <shortName evidence="5">PPIase</shortName>
        <ecNumber evidence="5">5.2.1.8</ecNumber>
    </recommendedName>
</protein>
<evidence type="ECO:0000256" key="2">
    <source>
        <dbReference type="ARBA" id="ARBA00007365"/>
    </source>
</evidence>
<keyword evidence="3 5" id="KW-0697">Rotamase</keyword>
<comment type="similarity">
    <text evidence="2 5">Belongs to the cyclophilin-type PPIase family.</text>
</comment>
<dbReference type="EC" id="5.2.1.8" evidence="5"/>
<dbReference type="AlphaFoldDB" id="A0A921LSG7"/>
<comment type="catalytic activity">
    <reaction evidence="5">
        <text>[protein]-peptidylproline (omega=180) = [protein]-peptidylproline (omega=0)</text>
        <dbReference type="Rhea" id="RHEA:16237"/>
        <dbReference type="Rhea" id="RHEA-COMP:10747"/>
        <dbReference type="Rhea" id="RHEA-COMP:10748"/>
        <dbReference type="ChEBI" id="CHEBI:83833"/>
        <dbReference type="ChEBI" id="CHEBI:83834"/>
        <dbReference type="EC" id="5.2.1.8"/>
    </reaction>
</comment>
<evidence type="ECO:0000313" key="8">
    <source>
        <dbReference type="Proteomes" id="UP000753256"/>
    </source>
</evidence>
<evidence type="ECO:0000313" key="7">
    <source>
        <dbReference type="EMBL" id="HJG37023.1"/>
    </source>
</evidence>
<reference evidence="7" key="1">
    <citation type="journal article" date="2021" name="PeerJ">
        <title>Extensive microbial diversity within the chicken gut microbiome revealed by metagenomics and culture.</title>
        <authorList>
            <person name="Gilroy R."/>
            <person name="Ravi A."/>
            <person name="Getino M."/>
            <person name="Pursley I."/>
            <person name="Horton D.L."/>
            <person name="Alikhan N.F."/>
            <person name="Baker D."/>
            <person name="Gharbi K."/>
            <person name="Hall N."/>
            <person name="Watson M."/>
            <person name="Adriaenssens E.M."/>
            <person name="Foster-Nyarko E."/>
            <person name="Jarju S."/>
            <person name="Secka A."/>
            <person name="Antonio M."/>
            <person name="Oren A."/>
            <person name="Chaudhuri R.R."/>
            <person name="La Ragione R."/>
            <person name="Hildebrand F."/>
            <person name="Pallen M.J."/>
        </authorList>
    </citation>
    <scope>NUCLEOTIDE SEQUENCE</scope>
    <source>
        <strain evidence="7">ChiHjej13B12-9602</strain>
    </source>
</reference>
<dbReference type="Proteomes" id="UP000753256">
    <property type="component" value="Unassembled WGS sequence"/>
</dbReference>
<feature type="domain" description="PPIase cyclophilin-type" evidence="6">
    <location>
        <begin position="20"/>
        <end position="187"/>
    </location>
</feature>
<dbReference type="InterPro" id="IPR002130">
    <property type="entry name" value="Cyclophilin-type_PPIase_dom"/>
</dbReference>
<organism evidence="7 8">
    <name type="scientific">Enorma phocaeensis</name>
    <dbReference type="NCBI Taxonomy" id="1871019"/>
    <lineage>
        <taxon>Bacteria</taxon>
        <taxon>Bacillati</taxon>
        <taxon>Actinomycetota</taxon>
        <taxon>Coriobacteriia</taxon>
        <taxon>Coriobacteriales</taxon>
        <taxon>Coriobacteriaceae</taxon>
        <taxon>Enorma</taxon>
    </lineage>
</organism>
<dbReference type="PRINTS" id="PR00153">
    <property type="entry name" value="CSAPPISMRASE"/>
</dbReference>
<dbReference type="InterPro" id="IPR029000">
    <property type="entry name" value="Cyclophilin-like_dom_sf"/>
</dbReference>
<gene>
    <name evidence="7" type="ORF">K8V70_04050</name>
</gene>
<evidence type="ECO:0000256" key="5">
    <source>
        <dbReference type="RuleBase" id="RU363019"/>
    </source>
</evidence>
<dbReference type="PIRSF" id="PIRSF001467">
    <property type="entry name" value="Peptidylpro_ismrse"/>
    <property type="match status" value="1"/>
</dbReference>
<evidence type="ECO:0000256" key="1">
    <source>
        <dbReference type="ARBA" id="ARBA00002388"/>
    </source>
</evidence>
<dbReference type="InterPro" id="IPR024936">
    <property type="entry name" value="Cyclophilin-type_PPIase"/>
</dbReference>
<sequence length="187" mass="19701">MFGFARPELHTPAYDVAGDEVAIIETSKGSIRVALDGAGAPIHVGNFCELATMGFYDGLKFHRYVPGFVIQGGDPNTRDMTGADVAAGKPGPDGMPGTGGPGWRIKAEFATNPRNSHVDGALAMARSQDPDSAGSQFYFCLGPQHNLDSGYTVFGTTLEGLDVIAALRAGDEIKHVEIIHDVPRAGE</sequence>
<dbReference type="Pfam" id="PF00160">
    <property type="entry name" value="Pro_isomerase"/>
    <property type="match status" value="1"/>
</dbReference>
<accession>A0A921LSG7</accession>